<dbReference type="Proteomes" id="UP000664203">
    <property type="component" value="Unassembled WGS sequence"/>
</dbReference>
<keyword evidence="3" id="KW-0378">Hydrolase</keyword>
<comment type="similarity">
    <text evidence="1">Belongs to the peptidase S9C family.</text>
</comment>
<dbReference type="SUPFAM" id="SSF53474">
    <property type="entry name" value="alpha/beta-Hydrolases"/>
    <property type="match status" value="1"/>
</dbReference>
<feature type="domain" description="Peptidase S9 prolyl oligopeptidase catalytic" evidence="5">
    <location>
        <begin position="321"/>
        <end position="490"/>
    </location>
</feature>
<evidence type="ECO:0000256" key="1">
    <source>
        <dbReference type="ARBA" id="ARBA00010040"/>
    </source>
</evidence>
<dbReference type="Gene3D" id="3.40.50.1820">
    <property type="entry name" value="alpha/beta hydrolase"/>
    <property type="match status" value="1"/>
</dbReference>
<dbReference type="EMBL" id="CAJPDR010000252">
    <property type="protein sequence ID" value="CAF9928493.1"/>
    <property type="molecule type" value="Genomic_DNA"/>
</dbReference>
<dbReference type="GO" id="GO:0004252">
    <property type="term" value="F:serine-type endopeptidase activity"/>
    <property type="evidence" value="ECO:0007669"/>
    <property type="project" value="TreeGrafter"/>
</dbReference>
<comment type="caution">
    <text evidence="6">The sequence shown here is derived from an EMBL/GenBank/DDBJ whole genome shotgun (WGS) entry which is preliminary data.</text>
</comment>
<sequence>MVRHWDQYVKRQRSALWHGILQRQKPHITENLGRYTLGILTNILKGSGLESPIPPWGGKDHFDISVNGIGFVAKDPDLNPATNTKSNFYYVSVDISADVPTYSQPKKYGKEGIEGASTSPALSPNGNTAAFLQMKENGYESDKNRILWSFLTTPSTTVELLPSTDGKGLWDKSPGSVGWSSDGNALLLVTEDTGTSRVFKLDSPNEQGTVELPRPLTPQAGHIDDVQSLGVDSSHLLISGSNLVDNSIYSLFDPTGSAEVKVISSNSRNGSFFGLSQDQVSDIWFAGSSEKVHAWVVKPSNFSSDRKYPLAYLVHGGPQDVVVAPNPTGSTGYGQSFTDAIKESWGGLPYQDLVGGFAFIKESMDYVDTDRAVALGASYGGYMMNWMQGHSLGKEFKALVCHDGVFSMTNQMASDEQYFPNHDLGGPYFTKHQDTWEKWNPAQFIANWSTPMLVIHNELDYRLPISEGLAMFNVLQEKGIKSKFLTFPDE</sequence>
<dbReference type="OrthoDB" id="416344at2759"/>
<evidence type="ECO:0000313" key="6">
    <source>
        <dbReference type="EMBL" id="CAF9928493.1"/>
    </source>
</evidence>
<keyword evidence="2" id="KW-0732">Signal</keyword>
<organism evidence="6 7">
    <name type="scientific">Alectoria fallacina</name>
    <dbReference type="NCBI Taxonomy" id="1903189"/>
    <lineage>
        <taxon>Eukaryota</taxon>
        <taxon>Fungi</taxon>
        <taxon>Dikarya</taxon>
        <taxon>Ascomycota</taxon>
        <taxon>Pezizomycotina</taxon>
        <taxon>Lecanoromycetes</taxon>
        <taxon>OSLEUM clade</taxon>
        <taxon>Lecanoromycetidae</taxon>
        <taxon>Lecanorales</taxon>
        <taxon>Lecanorineae</taxon>
        <taxon>Parmeliaceae</taxon>
        <taxon>Alectoria</taxon>
    </lineage>
</organism>
<evidence type="ECO:0000256" key="3">
    <source>
        <dbReference type="ARBA" id="ARBA00022801"/>
    </source>
</evidence>
<accession>A0A8H3IR69</accession>
<reference evidence="6" key="1">
    <citation type="submission" date="2021-03" db="EMBL/GenBank/DDBJ databases">
        <authorList>
            <person name="Tagirdzhanova G."/>
        </authorList>
    </citation>
    <scope>NUCLEOTIDE SEQUENCE</scope>
</reference>
<dbReference type="InterPro" id="IPR001375">
    <property type="entry name" value="Peptidase_S9_cat"/>
</dbReference>
<gene>
    <name evidence="6" type="ORF">ALECFALPRED_004075</name>
</gene>
<dbReference type="GO" id="GO:0006508">
    <property type="term" value="P:proteolysis"/>
    <property type="evidence" value="ECO:0007669"/>
    <property type="project" value="InterPro"/>
</dbReference>
<dbReference type="PANTHER" id="PTHR42776">
    <property type="entry name" value="SERINE PEPTIDASE S9 FAMILY MEMBER"/>
    <property type="match status" value="1"/>
</dbReference>
<name>A0A8H3IR69_9LECA</name>
<evidence type="ECO:0000256" key="4">
    <source>
        <dbReference type="ARBA" id="ARBA00032829"/>
    </source>
</evidence>
<dbReference type="SUPFAM" id="SSF69322">
    <property type="entry name" value="Tricorn protease domain 2"/>
    <property type="match status" value="1"/>
</dbReference>
<evidence type="ECO:0000259" key="5">
    <source>
        <dbReference type="Pfam" id="PF00326"/>
    </source>
</evidence>
<dbReference type="AlphaFoldDB" id="A0A8H3IR69"/>
<dbReference type="InterPro" id="IPR029058">
    <property type="entry name" value="AB_hydrolase_fold"/>
</dbReference>
<protein>
    <recommendedName>
        <fullName evidence="4">Dipeptidyl-peptidase V</fullName>
    </recommendedName>
</protein>
<evidence type="ECO:0000256" key="2">
    <source>
        <dbReference type="ARBA" id="ARBA00022729"/>
    </source>
</evidence>
<dbReference type="PANTHER" id="PTHR42776:SF13">
    <property type="entry name" value="DIPEPTIDYL-PEPTIDASE 5"/>
    <property type="match status" value="1"/>
</dbReference>
<dbReference type="Pfam" id="PF00326">
    <property type="entry name" value="Peptidase_S9"/>
    <property type="match status" value="1"/>
</dbReference>
<evidence type="ECO:0000313" key="7">
    <source>
        <dbReference type="Proteomes" id="UP000664203"/>
    </source>
</evidence>
<proteinExistence type="inferred from homology"/>
<keyword evidence="7" id="KW-1185">Reference proteome</keyword>